<dbReference type="Proteomes" id="UP001292079">
    <property type="component" value="Unassembled WGS sequence"/>
</dbReference>
<evidence type="ECO:0000256" key="2">
    <source>
        <dbReference type="ARBA" id="ARBA00007018"/>
    </source>
</evidence>
<sequence>MKLMFSQSFTGGDKDVRYRAPGSSQPSRKPVKDKMEILLASQISSDFHEIGILSGYRKPSASLTDGILSIFKLHNETLNIWTQIIPTIYFVIELILNFFHAGERFLLIYLVTAVTFLFTSSCAHTLSCLSPRARHVCFFLDYIGITLYSCGCAVCYYAFALPLDFLSMSSVFCLNLCDLFLFISVMFCICGAYLSCQTRFWKPSLLRNVVRMGAFSINLFYLATPILWRSYICRYMENDYDTSECSSLYYWNLHFMSAFAAGLLYVSHFPERLFPGKFDFFGHSHQIFHILSAFGSVTQYYALRTDLQERSAKLKLILHAPSIPFSLLCLCLVVLCDLIIFLKFYKRLCIIIKSKRL</sequence>
<dbReference type="EMBL" id="JALJAT010000005">
    <property type="protein sequence ID" value="KAK4469446.1"/>
    <property type="molecule type" value="Genomic_DNA"/>
</dbReference>
<comment type="subcellular location">
    <subcellularLocation>
        <location evidence="1">Membrane</location>
        <topology evidence="1">Multi-pass membrane protein</topology>
    </subcellularLocation>
</comment>
<comment type="caution">
    <text evidence="8">The sequence shown here is derived from an EMBL/GenBank/DDBJ whole genome shotgun (WGS) entry which is preliminary data.</text>
</comment>
<evidence type="ECO:0000313" key="9">
    <source>
        <dbReference type="Proteomes" id="UP001292079"/>
    </source>
</evidence>
<evidence type="ECO:0000256" key="5">
    <source>
        <dbReference type="ARBA" id="ARBA00023136"/>
    </source>
</evidence>
<dbReference type="InterPro" id="IPR004254">
    <property type="entry name" value="AdipoR/HlyIII-related"/>
</dbReference>
<proteinExistence type="inferred from homology"/>
<keyword evidence="5 7" id="KW-0472">Membrane</keyword>
<dbReference type="PANTHER" id="PTHR20855">
    <property type="entry name" value="ADIPOR/PROGESTIN RECEPTOR-RELATED"/>
    <property type="match status" value="1"/>
</dbReference>
<dbReference type="GO" id="GO:0046872">
    <property type="term" value="F:metal ion binding"/>
    <property type="evidence" value="ECO:0007669"/>
    <property type="project" value="UniProtKB-KW"/>
</dbReference>
<dbReference type="GO" id="GO:0038023">
    <property type="term" value="F:signaling receptor activity"/>
    <property type="evidence" value="ECO:0007669"/>
    <property type="project" value="TreeGrafter"/>
</dbReference>
<gene>
    <name evidence="8" type="ORF">MN116_006998</name>
</gene>
<keyword evidence="6" id="KW-0862">Zinc</keyword>
<evidence type="ECO:0000256" key="3">
    <source>
        <dbReference type="ARBA" id="ARBA00022692"/>
    </source>
</evidence>
<feature type="transmembrane region" description="Helical" evidence="7">
    <location>
        <begin position="78"/>
        <end position="99"/>
    </location>
</feature>
<feature type="binding site" evidence="6">
    <location>
        <position position="289"/>
    </location>
    <ligand>
        <name>Zn(2+)</name>
        <dbReference type="ChEBI" id="CHEBI:29105"/>
    </ligand>
</feature>
<evidence type="ECO:0000256" key="6">
    <source>
        <dbReference type="PIRSR" id="PIRSR604254-1"/>
    </source>
</evidence>
<keyword evidence="4 7" id="KW-1133">Transmembrane helix</keyword>
<feature type="transmembrane region" description="Helical" evidence="7">
    <location>
        <begin position="208"/>
        <end position="228"/>
    </location>
</feature>
<organism evidence="8 9">
    <name type="scientific">Schistosoma mekongi</name>
    <name type="common">Parasitic worm</name>
    <dbReference type="NCBI Taxonomy" id="38744"/>
    <lineage>
        <taxon>Eukaryota</taxon>
        <taxon>Metazoa</taxon>
        <taxon>Spiralia</taxon>
        <taxon>Lophotrochozoa</taxon>
        <taxon>Platyhelminthes</taxon>
        <taxon>Trematoda</taxon>
        <taxon>Digenea</taxon>
        <taxon>Strigeidida</taxon>
        <taxon>Schistosomatoidea</taxon>
        <taxon>Schistosomatidae</taxon>
        <taxon>Schistosoma</taxon>
    </lineage>
</organism>
<keyword evidence="9" id="KW-1185">Reference proteome</keyword>
<keyword evidence="6" id="KW-0479">Metal-binding</keyword>
<dbReference type="AlphaFoldDB" id="A0AAE1Z8A3"/>
<dbReference type="Pfam" id="PF03006">
    <property type="entry name" value="HlyIII"/>
    <property type="match status" value="1"/>
</dbReference>
<name>A0AAE1Z8A3_SCHME</name>
<dbReference type="GO" id="GO:0016020">
    <property type="term" value="C:membrane"/>
    <property type="evidence" value="ECO:0007669"/>
    <property type="project" value="UniProtKB-SubCell"/>
</dbReference>
<keyword evidence="3 7" id="KW-0812">Transmembrane</keyword>
<feature type="binding site" evidence="6">
    <location>
        <position position="285"/>
    </location>
    <ligand>
        <name>Zn(2+)</name>
        <dbReference type="ChEBI" id="CHEBI:29105"/>
    </ligand>
</feature>
<feature type="transmembrane region" description="Helical" evidence="7">
    <location>
        <begin position="323"/>
        <end position="345"/>
    </location>
</feature>
<evidence type="ECO:0000313" key="8">
    <source>
        <dbReference type="EMBL" id="KAK4469446.1"/>
    </source>
</evidence>
<evidence type="ECO:0000256" key="1">
    <source>
        <dbReference type="ARBA" id="ARBA00004141"/>
    </source>
</evidence>
<evidence type="ECO:0000256" key="7">
    <source>
        <dbReference type="SAM" id="Phobius"/>
    </source>
</evidence>
<feature type="transmembrane region" description="Helical" evidence="7">
    <location>
        <begin position="179"/>
        <end position="196"/>
    </location>
</feature>
<reference evidence="8" key="2">
    <citation type="journal article" date="2023" name="Infect Dis Poverty">
        <title>Chromosome-scale genome of the human blood fluke Schistosoma mekongi and its implications for public health.</title>
        <authorList>
            <person name="Zhou M."/>
            <person name="Xu L."/>
            <person name="Xu D."/>
            <person name="Chen W."/>
            <person name="Khan J."/>
            <person name="Hu Y."/>
            <person name="Huang H."/>
            <person name="Wei H."/>
            <person name="Zhang Y."/>
            <person name="Chusongsang P."/>
            <person name="Tanasarnprasert K."/>
            <person name="Hu X."/>
            <person name="Limpanont Y."/>
            <person name="Lv Z."/>
        </authorList>
    </citation>
    <scope>NUCLEOTIDE SEQUENCE</scope>
    <source>
        <strain evidence="8">LV_2022a</strain>
    </source>
</reference>
<feature type="transmembrane region" description="Helical" evidence="7">
    <location>
        <begin position="138"/>
        <end position="159"/>
    </location>
</feature>
<feature type="transmembrane region" description="Helical" evidence="7">
    <location>
        <begin position="248"/>
        <end position="266"/>
    </location>
</feature>
<evidence type="ECO:0000256" key="4">
    <source>
        <dbReference type="ARBA" id="ARBA00022989"/>
    </source>
</evidence>
<protein>
    <submittedName>
        <fullName evidence="8">Uncharacterized protein</fullName>
    </submittedName>
</protein>
<feature type="binding site" evidence="6">
    <location>
        <position position="124"/>
    </location>
    <ligand>
        <name>Zn(2+)</name>
        <dbReference type="ChEBI" id="CHEBI:29105"/>
    </ligand>
</feature>
<comment type="similarity">
    <text evidence="2">Belongs to the ADIPOR family.</text>
</comment>
<accession>A0AAE1Z8A3</accession>
<dbReference type="PANTHER" id="PTHR20855:SF143">
    <property type="entry name" value="MEMBRANE PROGESTIN RECEPTOR EPSILON"/>
    <property type="match status" value="1"/>
</dbReference>
<feature type="transmembrane region" description="Helical" evidence="7">
    <location>
        <begin position="105"/>
        <end position="126"/>
    </location>
</feature>
<reference evidence="8" key="1">
    <citation type="submission" date="2022-04" db="EMBL/GenBank/DDBJ databases">
        <authorList>
            <person name="Xu L."/>
            <person name="Lv Z."/>
        </authorList>
    </citation>
    <scope>NUCLEOTIDE SEQUENCE</scope>
    <source>
        <strain evidence="8">LV_2022a</strain>
    </source>
</reference>